<dbReference type="EMBL" id="MT142370">
    <property type="protein sequence ID" value="QJA79190.1"/>
    <property type="molecule type" value="Genomic_DNA"/>
</dbReference>
<organism evidence="1">
    <name type="scientific">viral metagenome</name>
    <dbReference type="NCBI Taxonomy" id="1070528"/>
    <lineage>
        <taxon>unclassified sequences</taxon>
        <taxon>metagenomes</taxon>
        <taxon>organismal metagenomes</taxon>
    </lineage>
</organism>
<evidence type="ECO:0000313" key="1">
    <source>
        <dbReference type="EMBL" id="QJA79190.1"/>
    </source>
</evidence>
<name>A0A6M3KBF1_9ZZZZ</name>
<gene>
    <name evidence="1" type="ORF">MM415A00937_0020</name>
</gene>
<sequence>MQETGHHCGMTRGQRETRLAQCARVALKGYPVAYVLPNQSDRREARDLCAHLVTPCAMQVDRLHYGTAVVWFIDAKSADYRTRGWSGFVALDPDIGWCGGPFIDLGLRRAMRDVRDLVNLRFPEGEFERLAGEPS</sequence>
<dbReference type="AlphaFoldDB" id="A0A6M3KBF1"/>
<proteinExistence type="predicted"/>
<protein>
    <submittedName>
        <fullName evidence="1">Uncharacterized protein</fullName>
    </submittedName>
</protein>
<accession>A0A6M3KBF1</accession>
<reference evidence="1" key="1">
    <citation type="submission" date="2020-03" db="EMBL/GenBank/DDBJ databases">
        <title>The deep terrestrial virosphere.</title>
        <authorList>
            <person name="Holmfeldt K."/>
            <person name="Nilsson E."/>
            <person name="Simone D."/>
            <person name="Lopez-Fernandez M."/>
            <person name="Wu X."/>
            <person name="de Brujin I."/>
            <person name="Lundin D."/>
            <person name="Andersson A."/>
            <person name="Bertilsson S."/>
            <person name="Dopson M."/>
        </authorList>
    </citation>
    <scope>NUCLEOTIDE SEQUENCE</scope>
    <source>
        <strain evidence="1">MM415A00937</strain>
    </source>
</reference>